<evidence type="ECO:0000256" key="1">
    <source>
        <dbReference type="ARBA" id="ARBA00004613"/>
    </source>
</evidence>
<evidence type="ECO:0000313" key="8">
    <source>
        <dbReference type="EMBL" id="KAJ1523559.1"/>
    </source>
</evidence>
<dbReference type="EMBL" id="JAPTSV010000010">
    <property type="protein sequence ID" value="KAJ1523559.1"/>
    <property type="molecule type" value="Genomic_DNA"/>
</dbReference>
<dbReference type="AlphaFoldDB" id="A0AAV7XGE6"/>
<evidence type="ECO:0000256" key="2">
    <source>
        <dbReference type="ARBA" id="ARBA00022525"/>
    </source>
</evidence>
<dbReference type="Pfam" id="PF02199">
    <property type="entry name" value="SapA"/>
    <property type="match status" value="1"/>
</dbReference>
<dbReference type="Proteomes" id="UP001075354">
    <property type="component" value="Chromosome 10"/>
</dbReference>
<evidence type="ECO:0000256" key="4">
    <source>
        <dbReference type="ARBA" id="ARBA00023157"/>
    </source>
</evidence>
<keyword evidence="2" id="KW-0964">Secreted</keyword>
<evidence type="ECO:0000256" key="6">
    <source>
        <dbReference type="SAM" id="SignalP"/>
    </source>
</evidence>
<evidence type="ECO:0000313" key="9">
    <source>
        <dbReference type="Proteomes" id="UP001075354"/>
    </source>
</evidence>
<feature type="domain" description="Saposin A-type" evidence="7">
    <location>
        <begin position="33"/>
        <end position="65"/>
    </location>
</feature>
<comment type="caution">
    <text evidence="8">The sequence shown here is derived from an EMBL/GenBank/DDBJ whole genome shotgun (WGS) entry which is preliminary data.</text>
</comment>
<protein>
    <recommendedName>
        <fullName evidence="7">Saposin A-type domain-containing protein</fullName>
    </recommendedName>
</protein>
<feature type="chain" id="PRO_5043372766" description="Saposin A-type domain-containing protein" evidence="6">
    <location>
        <begin position="21"/>
        <end position="67"/>
    </location>
</feature>
<keyword evidence="3 6" id="KW-0732">Signal</keyword>
<feature type="signal peptide" evidence="6">
    <location>
        <begin position="1"/>
        <end position="20"/>
    </location>
</feature>
<gene>
    <name evidence="8" type="ORF">ONE63_001407</name>
</gene>
<sequence length="67" mass="6951">MKFLVVLLALFAVLLGSASAGGIGGSPHLVGGNPCTWGPTSICKSAELRKKCNIPATTCQQRGWSLH</sequence>
<evidence type="ECO:0000256" key="5">
    <source>
        <dbReference type="ARBA" id="ARBA00023180"/>
    </source>
</evidence>
<name>A0AAV7XGE6_9NEOP</name>
<evidence type="ECO:0000256" key="3">
    <source>
        <dbReference type="ARBA" id="ARBA00022729"/>
    </source>
</evidence>
<keyword evidence="4" id="KW-1015">Disulfide bond</keyword>
<keyword evidence="5" id="KW-0325">Glycoprotein</keyword>
<dbReference type="GO" id="GO:0005576">
    <property type="term" value="C:extracellular region"/>
    <property type="evidence" value="ECO:0007669"/>
    <property type="project" value="UniProtKB-SubCell"/>
</dbReference>
<dbReference type="InterPro" id="IPR003119">
    <property type="entry name" value="SAP_A"/>
</dbReference>
<organism evidence="8 9">
    <name type="scientific">Megalurothrips usitatus</name>
    <name type="common">bean blossom thrips</name>
    <dbReference type="NCBI Taxonomy" id="439358"/>
    <lineage>
        <taxon>Eukaryota</taxon>
        <taxon>Metazoa</taxon>
        <taxon>Ecdysozoa</taxon>
        <taxon>Arthropoda</taxon>
        <taxon>Hexapoda</taxon>
        <taxon>Insecta</taxon>
        <taxon>Pterygota</taxon>
        <taxon>Neoptera</taxon>
        <taxon>Paraneoptera</taxon>
        <taxon>Thysanoptera</taxon>
        <taxon>Terebrantia</taxon>
        <taxon>Thripoidea</taxon>
        <taxon>Thripidae</taxon>
        <taxon>Megalurothrips</taxon>
    </lineage>
</organism>
<accession>A0AAV7XGE6</accession>
<reference evidence="8" key="1">
    <citation type="submission" date="2022-12" db="EMBL/GenBank/DDBJ databases">
        <title>Chromosome-level genome assembly of the bean flower thrips Megalurothrips usitatus.</title>
        <authorList>
            <person name="Ma L."/>
            <person name="Liu Q."/>
            <person name="Li H."/>
            <person name="Cai W."/>
        </authorList>
    </citation>
    <scope>NUCLEOTIDE SEQUENCE</scope>
    <source>
        <strain evidence="8">Cailab_2022a</strain>
    </source>
</reference>
<keyword evidence="9" id="KW-1185">Reference proteome</keyword>
<evidence type="ECO:0000259" key="7">
    <source>
        <dbReference type="Pfam" id="PF02199"/>
    </source>
</evidence>
<proteinExistence type="predicted"/>
<comment type="subcellular location">
    <subcellularLocation>
        <location evidence="1">Secreted</location>
    </subcellularLocation>
</comment>